<dbReference type="RefSeq" id="WP_117823447.1">
    <property type="nucleotide sequence ID" value="NZ_QRXY01000004.1"/>
</dbReference>
<accession>A0A412T9Q8</accession>
<dbReference type="PRINTS" id="PR00598">
    <property type="entry name" value="HTHMARR"/>
</dbReference>
<gene>
    <name evidence="5" type="ORF">DWW65_04085</name>
</gene>
<keyword evidence="3" id="KW-0804">Transcription</keyword>
<dbReference type="PANTHER" id="PTHR42756:SF1">
    <property type="entry name" value="TRANSCRIPTIONAL REPRESSOR OF EMRAB OPERON"/>
    <property type="match status" value="1"/>
</dbReference>
<evidence type="ECO:0000259" key="4">
    <source>
        <dbReference type="PROSITE" id="PS50995"/>
    </source>
</evidence>
<evidence type="ECO:0000313" key="5">
    <source>
        <dbReference type="EMBL" id="RGU46590.1"/>
    </source>
</evidence>
<dbReference type="GO" id="GO:0003677">
    <property type="term" value="F:DNA binding"/>
    <property type="evidence" value="ECO:0007669"/>
    <property type="project" value="UniProtKB-KW"/>
</dbReference>
<dbReference type="EMBL" id="QRXY01000004">
    <property type="protein sequence ID" value="RGU46590.1"/>
    <property type="molecule type" value="Genomic_DNA"/>
</dbReference>
<evidence type="ECO:0000256" key="2">
    <source>
        <dbReference type="ARBA" id="ARBA00023125"/>
    </source>
</evidence>
<protein>
    <submittedName>
        <fullName evidence="5">MarR family transcriptional regulator</fullName>
    </submittedName>
</protein>
<evidence type="ECO:0000256" key="3">
    <source>
        <dbReference type="ARBA" id="ARBA00023163"/>
    </source>
</evidence>
<dbReference type="SUPFAM" id="SSF46785">
    <property type="entry name" value="Winged helix' DNA-binding domain"/>
    <property type="match status" value="1"/>
</dbReference>
<dbReference type="InterPro" id="IPR036388">
    <property type="entry name" value="WH-like_DNA-bd_sf"/>
</dbReference>
<dbReference type="GO" id="GO:0003700">
    <property type="term" value="F:DNA-binding transcription factor activity"/>
    <property type="evidence" value="ECO:0007669"/>
    <property type="project" value="InterPro"/>
</dbReference>
<dbReference type="Gene3D" id="1.10.10.10">
    <property type="entry name" value="Winged helix-like DNA-binding domain superfamily/Winged helix DNA-binding domain"/>
    <property type="match status" value="1"/>
</dbReference>
<keyword evidence="1" id="KW-0805">Transcription regulation</keyword>
<name>A0A412T9Q8_9FIRM</name>
<comment type="caution">
    <text evidence="5">The sequence shown here is derived from an EMBL/GenBank/DDBJ whole genome shotgun (WGS) entry which is preliminary data.</text>
</comment>
<dbReference type="AlphaFoldDB" id="A0A412T9Q8"/>
<evidence type="ECO:0000256" key="1">
    <source>
        <dbReference type="ARBA" id="ARBA00023015"/>
    </source>
</evidence>
<dbReference type="PROSITE" id="PS50995">
    <property type="entry name" value="HTH_MARR_2"/>
    <property type="match status" value="1"/>
</dbReference>
<dbReference type="InterPro" id="IPR000835">
    <property type="entry name" value="HTH_MarR-typ"/>
</dbReference>
<dbReference type="InterPro" id="IPR036390">
    <property type="entry name" value="WH_DNA-bd_sf"/>
</dbReference>
<dbReference type="Proteomes" id="UP000285693">
    <property type="component" value="Unassembled WGS sequence"/>
</dbReference>
<proteinExistence type="predicted"/>
<evidence type="ECO:0000313" key="6">
    <source>
        <dbReference type="Proteomes" id="UP000285693"/>
    </source>
</evidence>
<keyword evidence="2" id="KW-0238">DNA-binding</keyword>
<organism evidence="5 6">
    <name type="scientific">Coprococcus comes</name>
    <dbReference type="NCBI Taxonomy" id="410072"/>
    <lineage>
        <taxon>Bacteria</taxon>
        <taxon>Bacillati</taxon>
        <taxon>Bacillota</taxon>
        <taxon>Clostridia</taxon>
        <taxon>Lachnospirales</taxon>
        <taxon>Lachnospiraceae</taxon>
        <taxon>Coprococcus</taxon>
    </lineage>
</organism>
<dbReference type="PANTHER" id="PTHR42756">
    <property type="entry name" value="TRANSCRIPTIONAL REGULATOR, MARR"/>
    <property type="match status" value="1"/>
</dbReference>
<sequence>MTSELHKVQRPMKDLVKWTAILSLNLNSLLDRRLETFGINSSQFVYILKVCRSPGITRECIFREIYRNPSNISRALTQLEEKGYMTKEPSREDRRTCHLYPTKKAQETYEQIEEILSGCDQEIMEIFSEEEKEIFPGILQKAALRAVELNEKERL</sequence>
<reference evidence="5 6" key="1">
    <citation type="submission" date="2018-08" db="EMBL/GenBank/DDBJ databases">
        <title>A genome reference for cultivated species of the human gut microbiota.</title>
        <authorList>
            <person name="Zou Y."/>
            <person name="Xue W."/>
            <person name="Luo G."/>
        </authorList>
    </citation>
    <scope>NUCLEOTIDE SEQUENCE [LARGE SCALE GENOMIC DNA]</scope>
    <source>
        <strain evidence="5 6">AF16-31</strain>
    </source>
</reference>
<dbReference type="SMART" id="SM00347">
    <property type="entry name" value="HTH_MARR"/>
    <property type="match status" value="1"/>
</dbReference>
<feature type="domain" description="HTH marR-type" evidence="4">
    <location>
        <begin position="1"/>
        <end position="144"/>
    </location>
</feature>
<dbReference type="Pfam" id="PF01047">
    <property type="entry name" value="MarR"/>
    <property type="match status" value="1"/>
</dbReference>